<feature type="coiled-coil region" evidence="1">
    <location>
        <begin position="79"/>
        <end position="106"/>
    </location>
</feature>
<accession>A0A9X6ZQK2</accession>
<feature type="compositionally biased region" description="Basic and acidic residues" evidence="2">
    <location>
        <begin position="204"/>
        <end position="225"/>
    </location>
</feature>
<protein>
    <recommendedName>
        <fullName evidence="5">Lipoprotein</fullName>
    </recommendedName>
</protein>
<evidence type="ECO:0000313" key="4">
    <source>
        <dbReference type="Proteomes" id="UP000224003"/>
    </source>
</evidence>
<evidence type="ECO:0000313" key="3">
    <source>
        <dbReference type="EMBL" id="PFJ33188.1"/>
    </source>
</evidence>
<evidence type="ECO:0008006" key="5">
    <source>
        <dbReference type="Google" id="ProtNLM"/>
    </source>
</evidence>
<dbReference type="EMBL" id="NUVX01000062">
    <property type="protein sequence ID" value="PFJ33188.1"/>
    <property type="molecule type" value="Genomic_DNA"/>
</dbReference>
<organism evidence="3 4">
    <name type="scientific">Bacillus thuringiensis</name>
    <dbReference type="NCBI Taxonomy" id="1428"/>
    <lineage>
        <taxon>Bacteria</taxon>
        <taxon>Bacillati</taxon>
        <taxon>Bacillota</taxon>
        <taxon>Bacilli</taxon>
        <taxon>Bacillales</taxon>
        <taxon>Bacillaceae</taxon>
        <taxon>Bacillus</taxon>
        <taxon>Bacillus cereus group</taxon>
    </lineage>
</organism>
<dbReference type="RefSeq" id="WP_098517300.1">
    <property type="nucleotide sequence ID" value="NZ_NUVX01000062.1"/>
</dbReference>
<dbReference type="Proteomes" id="UP000224003">
    <property type="component" value="Unassembled WGS sequence"/>
</dbReference>
<proteinExistence type="predicted"/>
<evidence type="ECO:0000256" key="1">
    <source>
        <dbReference type="SAM" id="Coils"/>
    </source>
</evidence>
<gene>
    <name evidence="3" type="ORF">COJ15_28515</name>
</gene>
<evidence type="ECO:0000256" key="2">
    <source>
        <dbReference type="SAM" id="MobiDB-lite"/>
    </source>
</evidence>
<dbReference type="PROSITE" id="PS51257">
    <property type="entry name" value="PROKAR_LIPOPROTEIN"/>
    <property type="match status" value="1"/>
</dbReference>
<feature type="compositionally biased region" description="Low complexity" evidence="2">
    <location>
        <begin position="226"/>
        <end position="240"/>
    </location>
</feature>
<comment type="caution">
    <text evidence="3">The sequence shown here is derived from an EMBL/GenBank/DDBJ whole genome shotgun (WGS) entry which is preliminary data.</text>
</comment>
<dbReference type="AlphaFoldDB" id="A0A9X6ZQK2"/>
<name>A0A9X6ZQK2_BACTU</name>
<reference evidence="3 4" key="1">
    <citation type="submission" date="2017-09" db="EMBL/GenBank/DDBJ databases">
        <title>Large-scale bioinformatics analysis of Bacillus genomes uncovers conserved roles of natural products in bacterial physiology.</title>
        <authorList>
            <consortium name="Agbiome Team Llc"/>
            <person name="Bleich R.M."/>
            <person name="Grubbs K.J."/>
            <person name="Santa Maria K.C."/>
            <person name="Allen S.E."/>
            <person name="Farag S."/>
            <person name="Shank E.A."/>
            <person name="Bowers A."/>
        </authorList>
    </citation>
    <scope>NUCLEOTIDE SEQUENCE [LARGE SCALE GENOMIC DNA]</scope>
    <source>
        <strain evidence="3 4">AFS085496</strain>
    </source>
</reference>
<feature type="region of interest" description="Disordered" evidence="2">
    <location>
        <begin position="183"/>
        <end position="240"/>
    </location>
</feature>
<keyword evidence="1" id="KW-0175">Coiled coil</keyword>
<sequence>MKKKHVLLGAAFMLMMSGCTDDKVAVESASDNKSKNICEQKQKGCYDYAVNRIEMDLKRIDSESIKEVIKNPEQYKEVIQEAQDILNSLDKEYLSLIEKNQKLDSKTASTLKELLDSKDDKSIATLLKKLNGTVLEGEKEKQLLESITKLAKESYRVYSLRYYNAISNESDPDFPKEIEQADAVKTSNEEKTNTLAQGITGNKEPNETKEKSSDSSKKDTNKKDTNQSNNNQSTTKSQSNVQGSVIAGDFNASYSFSIKSVEGTKYTIHLFSKNERQFTSDMTWAGAKQGDKMREGDYNIALQQEGGKPYLQEVGAGKWTLNDTEGGVKVYPGSPDILVIHQREATVIDTAAGFYVSKGKVMALKDAQGQNTFTMSFNGFKNLGGGKFMTTEYNNADADLLWTFPTKQINLATGVYQTIDEKHINNVDEGKAYYNSNFK</sequence>